<sequence>MKIQRRKFMAGLGLASLAMGASGVQEKKPNILFFLADDQMYDTIRAHGNDEIFTPNLDRLVQRGMSFSNCYNPGSFSGAVCIASRTMLNTGMNIWQAKQYFNDFKKNKLKTDDKLWSVCMQQAGYDTYGAGKWHVKPSFDAAFKYKGTERPGMPNQTPEGYGRPDPSNPWKPWDPKYEGFWKGGKHWSEVLADESVGFIEQAAQSDNPFFMYLAFNAPHDPRQAPKKFVEMYPTEKLSVPESFIPTYPEANDIGIGDQCRDAQIAPFPRSEEAALLHKQEYYALISHMDEQIGKILDALDASGKADNTYIFFTADHGLAVGEHGMMGKQNMYDHSMCPPFIVVGPDVKAGSKNETPIYLQDIMPTTLELGGAKAQRPVGFKSIAPLIRGQNAEHYDVITGAFSSISKDKKIKFEQRMIAEGDYSLILYPLLGSVKLFNTKEDPHQIENLALNAENKSRITSLIKKLHSKQKDNGDPLDLAEYYAGWL</sequence>
<feature type="domain" description="Sulfatase N-terminal" evidence="9">
    <location>
        <begin position="29"/>
        <end position="371"/>
    </location>
</feature>
<keyword evidence="11" id="KW-1185">Reference proteome</keyword>
<dbReference type="InterPro" id="IPR017850">
    <property type="entry name" value="Alkaline_phosphatase_core_sf"/>
</dbReference>
<dbReference type="AlphaFoldDB" id="A0A6C2UAG4"/>
<dbReference type="CDD" id="cd16155">
    <property type="entry name" value="sulfatase_like"/>
    <property type="match status" value="1"/>
</dbReference>
<dbReference type="Pfam" id="PF00884">
    <property type="entry name" value="Sulfatase"/>
    <property type="match status" value="1"/>
</dbReference>
<dbReference type="GO" id="GO:0046872">
    <property type="term" value="F:metal ion binding"/>
    <property type="evidence" value="ECO:0007669"/>
    <property type="project" value="UniProtKB-KW"/>
</dbReference>
<comment type="cofactor">
    <cofactor evidence="1">
        <name>Ca(2+)</name>
        <dbReference type="ChEBI" id="CHEBI:29108"/>
    </cofactor>
</comment>
<reference evidence="10 11" key="1">
    <citation type="submission" date="2019-04" db="EMBL/GenBank/DDBJ databases">
        <authorList>
            <person name="Van Vliet M D."/>
        </authorList>
    </citation>
    <scope>NUCLEOTIDE SEQUENCE [LARGE SCALE GENOMIC DNA]</scope>
    <source>
        <strain evidence="10 11">F1</strain>
    </source>
</reference>
<dbReference type="Proteomes" id="UP000366872">
    <property type="component" value="Unassembled WGS sequence"/>
</dbReference>
<proteinExistence type="inferred from homology"/>
<protein>
    <submittedName>
        <fullName evidence="10">Arylsulfatase</fullName>
    </submittedName>
</protein>
<comment type="similarity">
    <text evidence="2">Belongs to the sulfatase family.</text>
</comment>
<evidence type="ECO:0000313" key="11">
    <source>
        <dbReference type="Proteomes" id="UP000366872"/>
    </source>
</evidence>
<keyword evidence="3" id="KW-0479">Metal-binding</keyword>
<dbReference type="PANTHER" id="PTHR42693:SF42">
    <property type="entry name" value="ARYLSULFATASE G"/>
    <property type="match status" value="1"/>
</dbReference>
<evidence type="ECO:0000313" key="10">
    <source>
        <dbReference type="EMBL" id="VGO16374.1"/>
    </source>
</evidence>
<dbReference type="EMBL" id="CAAHFG010000003">
    <property type="protein sequence ID" value="VGO16374.1"/>
    <property type="molecule type" value="Genomic_DNA"/>
</dbReference>
<dbReference type="GO" id="GO:0004065">
    <property type="term" value="F:arylsulfatase activity"/>
    <property type="evidence" value="ECO:0007669"/>
    <property type="project" value="TreeGrafter"/>
</dbReference>
<dbReference type="PANTHER" id="PTHR42693">
    <property type="entry name" value="ARYLSULFATASE FAMILY MEMBER"/>
    <property type="match status" value="1"/>
</dbReference>
<keyword evidence="5" id="KW-0378">Hydrolase</keyword>
<dbReference type="InterPro" id="IPR024607">
    <property type="entry name" value="Sulfatase_CS"/>
</dbReference>
<dbReference type="PROSITE" id="PS00149">
    <property type="entry name" value="SULFATASE_2"/>
    <property type="match status" value="1"/>
</dbReference>
<accession>A0A6C2UAG4</accession>
<gene>
    <name evidence="10" type="ORF">PDESU_04965</name>
</gene>
<dbReference type="RefSeq" id="WP_222847300.1">
    <property type="nucleotide sequence ID" value="NZ_CAAHFG010000003.1"/>
</dbReference>
<keyword evidence="6" id="KW-0106">Calcium</keyword>
<keyword evidence="4 8" id="KW-0732">Signal</keyword>
<evidence type="ECO:0000256" key="6">
    <source>
        <dbReference type="ARBA" id="ARBA00022837"/>
    </source>
</evidence>
<organism evidence="10 11">
    <name type="scientific">Pontiella desulfatans</name>
    <dbReference type="NCBI Taxonomy" id="2750659"/>
    <lineage>
        <taxon>Bacteria</taxon>
        <taxon>Pseudomonadati</taxon>
        <taxon>Kiritimatiellota</taxon>
        <taxon>Kiritimatiellia</taxon>
        <taxon>Kiritimatiellales</taxon>
        <taxon>Pontiellaceae</taxon>
        <taxon>Pontiella</taxon>
    </lineage>
</organism>
<evidence type="ECO:0000256" key="8">
    <source>
        <dbReference type="SAM" id="SignalP"/>
    </source>
</evidence>
<evidence type="ECO:0000256" key="7">
    <source>
        <dbReference type="SAM" id="MobiDB-lite"/>
    </source>
</evidence>
<evidence type="ECO:0000256" key="2">
    <source>
        <dbReference type="ARBA" id="ARBA00008779"/>
    </source>
</evidence>
<dbReference type="SUPFAM" id="SSF53649">
    <property type="entry name" value="Alkaline phosphatase-like"/>
    <property type="match status" value="1"/>
</dbReference>
<evidence type="ECO:0000256" key="5">
    <source>
        <dbReference type="ARBA" id="ARBA00022801"/>
    </source>
</evidence>
<dbReference type="Gene3D" id="3.40.720.10">
    <property type="entry name" value="Alkaline Phosphatase, subunit A"/>
    <property type="match status" value="1"/>
</dbReference>
<evidence type="ECO:0000259" key="9">
    <source>
        <dbReference type="Pfam" id="PF00884"/>
    </source>
</evidence>
<evidence type="ECO:0000256" key="1">
    <source>
        <dbReference type="ARBA" id="ARBA00001913"/>
    </source>
</evidence>
<dbReference type="InterPro" id="IPR050738">
    <property type="entry name" value="Sulfatase"/>
</dbReference>
<feature type="signal peptide" evidence="8">
    <location>
        <begin position="1"/>
        <end position="20"/>
    </location>
</feature>
<dbReference type="InterPro" id="IPR000917">
    <property type="entry name" value="Sulfatase_N"/>
</dbReference>
<feature type="region of interest" description="Disordered" evidence="7">
    <location>
        <begin position="149"/>
        <end position="168"/>
    </location>
</feature>
<name>A0A6C2UAG4_PONDE</name>
<evidence type="ECO:0000256" key="3">
    <source>
        <dbReference type="ARBA" id="ARBA00022723"/>
    </source>
</evidence>
<feature type="chain" id="PRO_5028871191" evidence="8">
    <location>
        <begin position="21"/>
        <end position="487"/>
    </location>
</feature>
<evidence type="ECO:0000256" key="4">
    <source>
        <dbReference type="ARBA" id="ARBA00022729"/>
    </source>
</evidence>